<dbReference type="Gene3D" id="3.90.180.10">
    <property type="entry name" value="Medium-chain alcohol dehydrogenases, catalytic domain"/>
    <property type="match status" value="1"/>
</dbReference>
<dbReference type="EC" id="1.3.1.48" evidence="4"/>
<comment type="subunit">
    <text evidence="23">Interacts with CDKN2A/p14ARF.</text>
</comment>
<keyword evidence="6" id="KW-0479">Metal-binding</keyword>
<evidence type="ECO:0000256" key="16">
    <source>
        <dbReference type="ARBA" id="ARBA00023180"/>
    </source>
</evidence>
<evidence type="ECO:0000256" key="11">
    <source>
        <dbReference type="ARBA" id="ARBA00023002"/>
    </source>
</evidence>
<dbReference type="InterPro" id="IPR013087">
    <property type="entry name" value="Znf_C2H2_type"/>
</dbReference>
<evidence type="ECO:0000256" key="6">
    <source>
        <dbReference type="ARBA" id="ARBA00022723"/>
    </source>
</evidence>
<name>A0A8J6H206_MICOH</name>
<evidence type="ECO:0000256" key="25">
    <source>
        <dbReference type="ARBA" id="ARBA00079530"/>
    </source>
</evidence>
<feature type="compositionally biased region" description="Polar residues" evidence="27">
    <location>
        <begin position="672"/>
        <end position="683"/>
    </location>
</feature>
<dbReference type="SUPFAM" id="SSF57667">
    <property type="entry name" value="beta-beta-alpha zinc fingers"/>
    <property type="match status" value="2"/>
</dbReference>
<keyword evidence="13" id="KW-0238">DNA-binding</keyword>
<sequence>MHTTVYVYTRVYVNHHMHTTVYVYTRVYVNHHMHTTVYVYTRVYVNHHMHTTVYVYTRVYVNHHMHTTVYVYTRVYVNHHMHTTVYVYTRVYVNHHMHTTVYVYTRVYVNHHMHTTVYVYTRVYVNHHMYTTVYVYTRVYVNHHMYTTVYMPHSHQNKNVKQQNKLKPPRKRKLVSNSVTEKRCKMNEDTGTDYLAPWQLSQVVDGGGIGVVEESKHIHLAKGDFVTSFYWPWQTKAILDGNGLEKVDPQLVDGHLSYFLGAIGMPGLTSLIGVQEKGHISAGSNQTMVVSGAAGACGSLAGQIGHLLGCSRVVGICGTHEKCLFLTSELGFDAAINYKNGNVAAQLQESCPTGVDVYFDNVGGDISDTVISQVVCWFHSMNRNSHIILCGQISQYNKDVPYPPPLSPAAEAIQKERNITRERFTVLNYKDKFQPGLLQLSQWFKEGKLKLRGKLHTHHGGTQPPSGKAVTSRLEGTDLVSDFGTRESWRAGGGVLRFHRPEPSVALRGRGGRPKQLPEGQHLDPSNTRGAEKKASGCASGGVAKLPVPLGSCFRREPEDAVCGRNSGLTAGRPAALDWKLLVQFVQNTSIPLGQGLVESEAKDITCLSLLPVTEASECSRLMLPDDTPHHTNSSKEVPSSAVLRSLQVNVGPDGEETRAQTVQKSPEFLSTPESPNLLQDLQPSDSTSFILLNLTRAGLGSSTEHFVFVQDETEDSGNDFLSGESTDSSIPWFLRVQELAHDSLIAATRAQLAKNAKTSSNGENVHLGSGDGQPKDSGPLPPVEKKLRCTVEGCDRTFVWPAHFKYHLKTHRNERPFICPAEGCGKSFYVLQRLKVHMRTHNGEKPFMCHESGCGKQFTTAGNLKNHRRIHTGEKPFLCEAQGCGRSFAEYSSLRKHLLVHSAEPLMGSSLLEEASVPSKNLVSMNSQSSLGGESLSLPNTNSILGVDDEVLAEGSSRPLSSVTDVTHHLVAMQTGRQSYEVSVLTAVNPQERVFILDPAIFIWLNDGLLPTLELHQDIEFFKMPCCFEEGSDASYVVTFFL</sequence>
<reference evidence="29" key="1">
    <citation type="submission" date="2020-03" db="EMBL/GenBank/DDBJ databases">
        <title>Studies in the Genomics of Life Span.</title>
        <authorList>
            <person name="Glass D."/>
        </authorList>
    </citation>
    <scope>NUCLEOTIDE SEQUENCE</scope>
    <source>
        <strain evidence="29">LTLLF</strain>
        <tissue evidence="29">Muscle</tissue>
    </source>
</reference>
<evidence type="ECO:0000256" key="17">
    <source>
        <dbReference type="ARBA" id="ARBA00023242"/>
    </source>
</evidence>
<evidence type="ECO:0000256" key="2">
    <source>
        <dbReference type="ARBA" id="ARBA00004286"/>
    </source>
</evidence>
<feature type="domain" description="C2H2-type" evidence="28">
    <location>
        <begin position="878"/>
        <end position="907"/>
    </location>
</feature>
<dbReference type="InterPro" id="IPR011032">
    <property type="entry name" value="GroES-like_sf"/>
</dbReference>
<evidence type="ECO:0000256" key="14">
    <source>
        <dbReference type="ARBA" id="ARBA00023159"/>
    </source>
</evidence>
<proteinExistence type="inferred from homology"/>
<keyword evidence="16" id="KW-0325">Glycoprotein</keyword>
<comment type="catalytic activity">
    <reaction evidence="19">
        <text>13,14-dihydro-15-oxo-prostaglandin F1alpha + NADP(+) = 15-oxoprostaglandin F1alpha + NADPH + H(+)</text>
        <dbReference type="Rhea" id="RHEA:50592"/>
        <dbReference type="ChEBI" id="CHEBI:15378"/>
        <dbReference type="ChEBI" id="CHEBI:57783"/>
        <dbReference type="ChEBI" id="CHEBI:58349"/>
        <dbReference type="ChEBI" id="CHEBI:79072"/>
        <dbReference type="ChEBI" id="CHEBI:133411"/>
    </reaction>
    <physiologicalReaction direction="right-to-left" evidence="19">
        <dbReference type="Rhea" id="RHEA:50594"/>
    </physiologicalReaction>
</comment>
<dbReference type="FunFam" id="3.30.160.60:FF:000221">
    <property type="entry name" value="Zinc finger protein 410"/>
    <property type="match status" value="1"/>
</dbReference>
<dbReference type="Gene3D" id="3.40.50.720">
    <property type="entry name" value="NAD(P)-binding Rossmann-like Domain"/>
    <property type="match status" value="1"/>
</dbReference>
<feature type="region of interest" description="Disordered" evidence="27">
    <location>
        <begin position="756"/>
        <end position="783"/>
    </location>
</feature>
<dbReference type="SMART" id="SM00355">
    <property type="entry name" value="ZnF_C2H2"/>
    <property type="match status" value="4"/>
</dbReference>
<evidence type="ECO:0000256" key="5">
    <source>
        <dbReference type="ARBA" id="ARBA00022454"/>
    </source>
</evidence>
<evidence type="ECO:0000256" key="20">
    <source>
        <dbReference type="ARBA" id="ARBA00048290"/>
    </source>
</evidence>
<dbReference type="InterPro" id="IPR045010">
    <property type="entry name" value="MDR_fam"/>
</dbReference>
<dbReference type="SUPFAM" id="SSF51735">
    <property type="entry name" value="NAD(P)-binding Rossmann-fold domains"/>
    <property type="match status" value="1"/>
</dbReference>
<dbReference type="FunFam" id="3.40.50.720:FF:000121">
    <property type="entry name" value="Prostaglandin reductase 2"/>
    <property type="match status" value="1"/>
</dbReference>
<evidence type="ECO:0000313" key="30">
    <source>
        <dbReference type="Proteomes" id="UP000710432"/>
    </source>
</evidence>
<comment type="caution">
    <text evidence="29">The sequence shown here is derived from an EMBL/GenBank/DDBJ whole genome shotgun (WGS) entry which is preliminary data.</text>
</comment>
<dbReference type="GO" id="GO:0005634">
    <property type="term" value="C:nucleus"/>
    <property type="evidence" value="ECO:0007669"/>
    <property type="project" value="UniProtKB-SubCell"/>
</dbReference>
<keyword evidence="17" id="KW-0539">Nucleus</keyword>
<keyword evidence="9" id="KW-0862">Zinc</keyword>
<dbReference type="SUPFAM" id="SSF50129">
    <property type="entry name" value="GroES-like"/>
    <property type="match status" value="1"/>
</dbReference>
<evidence type="ECO:0000256" key="24">
    <source>
        <dbReference type="ARBA" id="ARBA00067821"/>
    </source>
</evidence>
<dbReference type="InterPro" id="IPR041694">
    <property type="entry name" value="ADH_N_2"/>
</dbReference>
<protein>
    <recommendedName>
        <fullName evidence="24">Zinc finger protein 410</fullName>
        <ecNumber evidence="4">1.3.1.48</ecNumber>
    </recommendedName>
    <alternativeName>
        <fullName evidence="18">15-oxoprostaglandin 13-reductase</fullName>
    </alternativeName>
    <alternativeName>
        <fullName evidence="25">Another partner for ARF 1</fullName>
    </alternativeName>
</protein>
<dbReference type="InterPro" id="IPR036291">
    <property type="entry name" value="NAD(P)-bd_dom_sf"/>
</dbReference>
<evidence type="ECO:0000256" key="19">
    <source>
        <dbReference type="ARBA" id="ARBA00047878"/>
    </source>
</evidence>
<dbReference type="InterPro" id="IPR013149">
    <property type="entry name" value="ADH-like_C"/>
</dbReference>
<dbReference type="GO" id="GO:0005694">
    <property type="term" value="C:chromosome"/>
    <property type="evidence" value="ECO:0007669"/>
    <property type="project" value="UniProtKB-SubCell"/>
</dbReference>
<keyword evidence="8 26" id="KW-0863">Zinc-finger</keyword>
<keyword evidence="11" id="KW-0560">Oxidoreductase</keyword>
<keyword evidence="12" id="KW-0805">Transcription regulation</keyword>
<evidence type="ECO:0000256" key="10">
    <source>
        <dbReference type="ARBA" id="ARBA00022857"/>
    </source>
</evidence>
<evidence type="ECO:0000256" key="13">
    <source>
        <dbReference type="ARBA" id="ARBA00023125"/>
    </source>
</evidence>
<dbReference type="PROSITE" id="PS00028">
    <property type="entry name" value="ZINC_FINGER_C2H2_1"/>
    <property type="match status" value="4"/>
</dbReference>
<comment type="similarity">
    <text evidence="3">Belongs to the NADP-dependent oxidoreductase L4BD family.</text>
</comment>
<comment type="catalytic activity">
    <reaction evidence="21">
        <text>13,14-dihydro-15-oxo-prostaglandin E1 + NADP(+) = 15-oxoprostaglandin E1 + NADPH + H(+)</text>
        <dbReference type="Rhea" id="RHEA:50584"/>
        <dbReference type="ChEBI" id="CHEBI:15378"/>
        <dbReference type="ChEBI" id="CHEBI:57401"/>
        <dbReference type="ChEBI" id="CHEBI:57783"/>
        <dbReference type="ChEBI" id="CHEBI:58349"/>
        <dbReference type="ChEBI" id="CHEBI:133408"/>
    </reaction>
    <physiologicalReaction direction="right-to-left" evidence="21">
        <dbReference type="Rhea" id="RHEA:50586"/>
    </physiologicalReaction>
</comment>
<feature type="domain" description="C2H2-type" evidence="28">
    <location>
        <begin position="788"/>
        <end position="817"/>
    </location>
</feature>
<keyword evidence="15" id="KW-0804">Transcription</keyword>
<dbReference type="PROSITE" id="PS50157">
    <property type="entry name" value="ZINC_FINGER_C2H2_2"/>
    <property type="match status" value="4"/>
</dbReference>
<dbReference type="Pfam" id="PF00107">
    <property type="entry name" value="ADH_zinc_N"/>
    <property type="match status" value="1"/>
</dbReference>
<feature type="domain" description="C2H2-type" evidence="28">
    <location>
        <begin position="848"/>
        <end position="877"/>
    </location>
</feature>
<feature type="region of interest" description="Disordered" evidence="27">
    <location>
        <begin position="501"/>
        <end position="541"/>
    </location>
</feature>
<evidence type="ECO:0000256" key="9">
    <source>
        <dbReference type="ARBA" id="ARBA00022833"/>
    </source>
</evidence>
<evidence type="ECO:0000259" key="28">
    <source>
        <dbReference type="PROSITE" id="PS50157"/>
    </source>
</evidence>
<evidence type="ECO:0000313" key="29">
    <source>
        <dbReference type="EMBL" id="KAH0520993.1"/>
    </source>
</evidence>
<evidence type="ECO:0000256" key="18">
    <source>
        <dbReference type="ARBA" id="ARBA00033119"/>
    </source>
</evidence>
<dbReference type="GO" id="GO:0047522">
    <property type="term" value="F:15-oxoprostaglandin 13-reductase [NAD(P)+] activity"/>
    <property type="evidence" value="ECO:0007669"/>
    <property type="project" value="UniProtKB-EC"/>
</dbReference>
<dbReference type="FunFam" id="3.30.160.60:FF:000071">
    <property type="entry name" value="Putative zinc finger protein 143"/>
    <property type="match status" value="1"/>
</dbReference>
<comment type="subcellular location">
    <subcellularLocation>
        <location evidence="2">Chromosome</location>
    </subcellularLocation>
    <subcellularLocation>
        <location evidence="1">Nucleus</location>
    </subcellularLocation>
</comment>
<dbReference type="Proteomes" id="UP000710432">
    <property type="component" value="Unassembled WGS sequence"/>
</dbReference>
<comment type="function">
    <text evidence="22">Transcription factor that binds to the sequence motif 5'-CATCCCATAATA-3', and is specifically required to silence expression of fetal hemoglobin in adult erythroid cells. Prevents expression of fetal hemoglobin genes HBG1 and HBG2 through CHD4: acts as a direct transcriptional activator of CHD4, a central component of the NuRD complex that represses transcription of fetal hemoglobin genes HBG1 and HBG2 in erythroid cells. May also activate transcription of matrix-remodeling genes such as MMP1 during fibroblast senescence. May activate transcription of the gap junction gene GJC1, perhaps in response to increasing glucose. However, recent studies suggest that ZNF410 is dedicated to regulate expression of a single gene: CHD4.</text>
</comment>
<evidence type="ECO:0000256" key="8">
    <source>
        <dbReference type="ARBA" id="ARBA00022771"/>
    </source>
</evidence>
<evidence type="ECO:0000256" key="15">
    <source>
        <dbReference type="ARBA" id="ARBA00023163"/>
    </source>
</evidence>
<dbReference type="GO" id="GO:0045893">
    <property type="term" value="P:positive regulation of DNA-templated transcription"/>
    <property type="evidence" value="ECO:0007669"/>
    <property type="project" value="UniProtKB-ARBA"/>
</dbReference>
<evidence type="ECO:0000256" key="23">
    <source>
        <dbReference type="ARBA" id="ARBA00064830"/>
    </source>
</evidence>
<dbReference type="EMBL" id="JAATJU010000300">
    <property type="protein sequence ID" value="KAH0520993.1"/>
    <property type="molecule type" value="Genomic_DNA"/>
</dbReference>
<evidence type="ECO:0000256" key="4">
    <source>
        <dbReference type="ARBA" id="ARBA00011981"/>
    </source>
</evidence>
<dbReference type="FunFam" id="3.30.160.60:FF:000441">
    <property type="entry name" value="zinc finger protein 410 isoform X1"/>
    <property type="match status" value="1"/>
</dbReference>
<dbReference type="InterPro" id="IPR036236">
    <property type="entry name" value="Znf_C2H2_sf"/>
</dbReference>
<dbReference type="Pfam" id="PF00096">
    <property type="entry name" value="zf-C2H2"/>
    <property type="match status" value="3"/>
</dbReference>
<keyword evidence="10" id="KW-0521">NADP</keyword>
<evidence type="ECO:0000256" key="26">
    <source>
        <dbReference type="PROSITE-ProRule" id="PRU00042"/>
    </source>
</evidence>
<dbReference type="GO" id="GO:0008270">
    <property type="term" value="F:zinc ion binding"/>
    <property type="evidence" value="ECO:0007669"/>
    <property type="project" value="UniProtKB-KW"/>
</dbReference>
<evidence type="ECO:0000256" key="3">
    <source>
        <dbReference type="ARBA" id="ARBA00010460"/>
    </source>
</evidence>
<evidence type="ECO:0000256" key="21">
    <source>
        <dbReference type="ARBA" id="ARBA00049070"/>
    </source>
</evidence>
<comment type="catalytic activity">
    <reaction evidence="20">
        <text>13,14-dihydro-15-oxo-PGF2alpha + NADP(+) = 15-oxoprostaglandin F2alpha + NADPH + H(+)</text>
        <dbReference type="Rhea" id="RHEA:50588"/>
        <dbReference type="ChEBI" id="CHEBI:15378"/>
        <dbReference type="ChEBI" id="CHEBI:57783"/>
        <dbReference type="ChEBI" id="CHEBI:58349"/>
        <dbReference type="ChEBI" id="CHEBI:133374"/>
        <dbReference type="ChEBI" id="CHEBI:133409"/>
    </reaction>
    <physiologicalReaction direction="right-to-left" evidence="20">
        <dbReference type="Rhea" id="RHEA:50590"/>
    </physiologicalReaction>
</comment>
<feature type="region of interest" description="Disordered" evidence="27">
    <location>
        <begin position="653"/>
        <end position="683"/>
    </location>
</feature>
<keyword evidence="5" id="KW-0158">Chromosome</keyword>
<dbReference type="PANTHER" id="PTHR43205">
    <property type="entry name" value="PROSTAGLANDIN REDUCTASE"/>
    <property type="match status" value="1"/>
</dbReference>
<dbReference type="Pfam" id="PF16884">
    <property type="entry name" value="ADH_N_2"/>
    <property type="match status" value="1"/>
</dbReference>
<evidence type="ECO:0000256" key="12">
    <source>
        <dbReference type="ARBA" id="ARBA00023015"/>
    </source>
</evidence>
<dbReference type="AlphaFoldDB" id="A0A8J6H206"/>
<evidence type="ECO:0000256" key="1">
    <source>
        <dbReference type="ARBA" id="ARBA00004123"/>
    </source>
</evidence>
<dbReference type="PANTHER" id="PTHR43205:SF5">
    <property type="entry name" value="PROSTAGLANDIN REDUCTASE 2"/>
    <property type="match status" value="1"/>
</dbReference>
<evidence type="ECO:0000256" key="7">
    <source>
        <dbReference type="ARBA" id="ARBA00022737"/>
    </source>
</evidence>
<accession>A0A8J6H206</accession>
<keyword evidence="14" id="KW-0010">Activator</keyword>
<dbReference type="Gene3D" id="3.30.160.60">
    <property type="entry name" value="Classic Zinc Finger"/>
    <property type="match status" value="4"/>
</dbReference>
<evidence type="ECO:0000256" key="27">
    <source>
        <dbReference type="SAM" id="MobiDB-lite"/>
    </source>
</evidence>
<dbReference type="GO" id="GO:0006693">
    <property type="term" value="P:prostaglandin metabolic process"/>
    <property type="evidence" value="ECO:0007669"/>
    <property type="project" value="TreeGrafter"/>
</dbReference>
<dbReference type="GO" id="GO:0043565">
    <property type="term" value="F:sequence-specific DNA binding"/>
    <property type="evidence" value="ECO:0007669"/>
    <property type="project" value="UniProtKB-ARBA"/>
</dbReference>
<gene>
    <name evidence="29" type="ORF">LTLLF_108390</name>
</gene>
<organism evidence="29 30">
    <name type="scientific">Microtus ochrogaster</name>
    <name type="common">Prairie vole</name>
    <dbReference type="NCBI Taxonomy" id="79684"/>
    <lineage>
        <taxon>Eukaryota</taxon>
        <taxon>Metazoa</taxon>
        <taxon>Chordata</taxon>
        <taxon>Craniata</taxon>
        <taxon>Vertebrata</taxon>
        <taxon>Euteleostomi</taxon>
        <taxon>Mammalia</taxon>
        <taxon>Eutheria</taxon>
        <taxon>Euarchontoglires</taxon>
        <taxon>Glires</taxon>
        <taxon>Rodentia</taxon>
        <taxon>Myomorpha</taxon>
        <taxon>Muroidea</taxon>
        <taxon>Cricetidae</taxon>
        <taxon>Arvicolinae</taxon>
        <taxon>Microtus</taxon>
    </lineage>
</organism>
<feature type="domain" description="C2H2-type" evidence="28">
    <location>
        <begin position="818"/>
        <end position="847"/>
    </location>
</feature>
<evidence type="ECO:0000256" key="22">
    <source>
        <dbReference type="ARBA" id="ARBA00055956"/>
    </source>
</evidence>
<keyword evidence="7" id="KW-0677">Repeat</keyword>